<accession>A0A0F9FUS9</accession>
<organism evidence="1">
    <name type="scientific">marine sediment metagenome</name>
    <dbReference type="NCBI Taxonomy" id="412755"/>
    <lineage>
        <taxon>unclassified sequences</taxon>
        <taxon>metagenomes</taxon>
        <taxon>ecological metagenomes</taxon>
    </lineage>
</organism>
<protein>
    <submittedName>
        <fullName evidence="1">Uncharacterized protein</fullName>
    </submittedName>
</protein>
<sequence>MIIVVGLIANNLMVKDRRVKINQTETTRQNQINCVLDVTKTADQRWQNECNYRGWGYNCRLPNSVANRFQKLYVSDKITCQEAFK</sequence>
<gene>
    <name evidence="1" type="ORF">LCGC14_2260880</name>
</gene>
<reference evidence="1" key="1">
    <citation type="journal article" date="2015" name="Nature">
        <title>Complex archaea that bridge the gap between prokaryotes and eukaryotes.</title>
        <authorList>
            <person name="Spang A."/>
            <person name="Saw J.H."/>
            <person name="Jorgensen S.L."/>
            <person name="Zaremba-Niedzwiedzka K."/>
            <person name="Martijn J."/>
            <person name="Lind A.E."/>
            <person name="van Eijk R."/>
            <person name="Schleper C."/>
            <person name="Guy L."/>
            <person name="Ettema T.J."/>
        </authorList>
    </citation>
    <scope>NUCLEOTIDE SEQUENCE</scope>
</reference>
<proteinExistence type="predicted"/>
<dbReference type="EMBL" id="LAZR01031036">
    <property type="protein sequence ID" value="KKL54892.1"/>
    <property type="molecule type" value="Genomic_DNA"/>
</dbReference>
<comment type="caution">
    <text evidence="1">The sequence shown here is derived from an EMBL/GenBank/DDBJ whole genome shotgun (WGS) entry which is preliminary data.</text>
</comment>
<evidence type="ECO:0000313" key="1">
    <source>
        <dbReference type="EMBL" id="KKL54892.1"/>
    </source>
</evidence>
<name>A0A0F9FUS9_9ZZZZ</name>
<dbReference type="AlphaFoldDB" id="A0A0F9FUS9"/>